<evidence type="ECO:0000313" key="2">
    <source>
        <dbReference type="Proteomes" id="UP000580250"/>
    </source>
</evidence>
<organism evidence="1 2">
    <name type="scientific">Meloidogyne enterolobii</name>
    <name type="common">Root-knot nematode worm</name>
    <name type="synonym">Meloidogyne mayaguensis</name>
    <dbReference type="NCBI Taxonomy" id="390850"/>
    <lineage>
        <taxon>Eukaryota</taxon>
        <taxon>Metazoa</taxon>
        <taxon>Ecdysozoa</taxon>
        <taxon>Nematoda</taxon>
        <taxon>Chromadorea</taxon>
        <taxon>Rhabditida</taxon>
        <taxon>Tylenchina</taxon>
        <taxon>Tylenchomorpha</taxon>
        <taxon>Tylenchoidea</taxon>
        <taxon>Meloidogynidae</taxon>
        <taxon>Meloidogyninae</taxon>
        <taxon>Meloidogyne</taxon>
    </lineage>
</organism>
<dbReference type="EMBL" id="CAJEWN010000374">
    <property type="protein sequence ID" value="CAD2180580.1"/>
    <property type="molecule type" value="Genomic_DNA"/>
</dbReference>
<proteinExistence type="predicted"/>
<dbReference type="AlphaFoldDB" id="A0A6V7W0A7"/>
<name>A0A6V7W0A7_MELEN</name>
<protein>
    <submittedName>
        <fullName evidence="1">Uncharacterized protein</fullName>
    </submittedName>
</protein>
<evidence type="ECO:0000313" key="1">
    <source>
        <dbReference type="EMBL" id="CAD2180580.1"/>
    </source>
</evidence>
<dbReference type="Proteomes" id="UP000580250">
    <property type="component" value="Unassembled WGS sequence"/>
</dbReference>
<accession>A0A6V7W0A7</accession>
<reference evidence="1 2" key="1">
    <citation type="submission" date="2020-08" db="EMBL/GenBank/DDBJ databases">
        <authorList>
            <person name="Koutsovoulos G."/>
            <person name="Danchin GJ E."/>
        </authorList>
    </citation>
    <scope>NUCLEOTIDE SEQUENCE [LARGE SCALE GENOMIC DNA]</scope>
</reference>
<comment type="caution">
    <text evidence="1">The sequence shown here is derived from an EMBL/GenBank/DDBJ whole genome shotgun (WGS) entry which is preliminary data.</text>
</comment>
<sequence length="54" mass="6462">MLFTIYFASLIQFFIYIFKKYFGKNLLIIFIRFLNNLSKYLLSGSESKNLPTLK</sequence>
<gene>
    <name evidence="1" type="ORF">MENT_LOCUS32668</name>
</gene>